<dbReference type="KEGG" id="dcr:108210497"/>
<evidence type="ECO:0000256" key="4">
    <source>
        <dbReference type="ARBA" id="ARBA00023242"/>
    </source>
</evidence>
<comment type="subcellular location">
    <subcellularLocation>
        <location evidence="2">Cytoplasm</location>
    </subcellularLocation>
    <subcellularLocation>
        <location evidence="1">Nucleus</location>
    </subcellularLocation>
</comment>
<dbReference type="PANTHER" id="PTHR46761:SF2">
    <property type="entry name" value="RAN GTPASE-ACTIVATING PROTEIN 1"/>
    <property type="match status" value="1"/>
</dbReference>
<dbReference type="AlphaFoldDB" id="A0A166CFU3"/>
<dbReference type="STRING" id="79200.A0A166CFU3"/>
<dbReference type="EMBL" id="CP093345">
    <property type="protein sequence ID" value="WOG94840.1"/>
    <property type="molecule type" value="Genomic_DNA"/>
</dbReference>
<dbReference type="Pfam" id="PF13516">
    <property type="entry name" value="LRR_6"/>
    <property type="match status" value="4"/>
</dbReference>
<dbReference type="SUPFAM" id="SSF52047">
    <property type="entry name" value="RNI-like"/>
    <property type="match status" value="1"/>
</dbReference>
<protein>
    <recommendedName>
        <fullName evidence="6">WPP domain-containing protein</fullName>
    </recommendedName>
</protein>
<evidence type="ECO:0000313" key="9">
    <source>
        <dbReference type="Proteomes" id="UP000077755"/>
    </source>
</evidence>
<evidence type="ECO:0000313" key="7">
    <source>
        <dbReference type="EMBL" id="KZN03719.1"/>
    </source>
</evidence>
<dbReference type="Pfam" id="PF13943">
    <property type="entry name" value="WPP"/>
    <property type="match status" value="1"/>
</dbReference>
<feature type="domain" description="WPP" evidence="6">
    <location>
        <begin position="11"/>
        <end position="105"/>
    </location>
</feature>
<gene>
    <name evidence="7" type="ORF">DCAR_012475</name>
    <name evidence="8" type="ORF">DCAR_0314137</name>
</gene>
<proteinExistence type="predicted"/>
<dbReference type="OMA" id="RIEETCF"/>
<dbReference type="InterPro" id="IPR032675">
    <property type="entry name" value="LRR_dom_sf"/>
</dbReference>
<accession>A0A166CFU3</accession>
<dbReference type="GO" id="GO:0005634">
    <property type="term" value="C:nucleus"/>
    <property type="evidence" value="ECO:0007669"/>
    <property type="project" value="UniProtKB-SubCell"/>
</dbReference>
<sequence>MDSAFHYGPISVKLWPLSPSTRLMLVERMTKNLTTPSVLSRKYGLLGKEEAEEISKKIEELAYASAKLHFEKEPDGDGSLAVQRYAKESSKLMIEAVRRGPLKAKEDGSVITEKGTTTHDTVFDISGGSRAFINAEEAERLLEPLSRQGNKYTKICFSNRSFGSDSARVAQAFLSALKDQLKEVDLSDFVAGRPEDEAIEVMKMFSSVLDGCELRYLNLSDNALGEKGVRAFESLLKSQRNLEELYLINNGISEAAAQAVCELIPSTEKLKVLQFHNNMTGDEGAIAISELVKHSPALENFRCSSTRVASEGGVALAEALGTCNNLKKLDLRDNMFGIESGVALSKALPGCPNLSELNLSYLNLADEGCIALANALRESATLLKVLEMSGNEITAKAAPALSSLITSQRLLLKLNLSENELKDEGAIQIANALEQGCAHLNEVDLSTNLIRRAGARVLAQTVIAKPGFKLLNIDGNFISDEGIDEIKDMFKSSSAMLAPLDDNDPEGEDHQDSEEDGDENELESQLKRLEIKHG</sequence>
<keyword evidence="9" id="KW-1185">Reference proteome</keyword>
<dbReference type="InterPro" id="IPR025265">
    <property type="entry name" value="WPP_dom"/>
</dbReference>
<keyword evidence="3" id="KW-0963">Cytoplasm</keyword>
<dbReference type="Gene3D" id="1.10.246.200">
    <property type="entry name" value="WPP domain"/>
    <property type="match status" value="1"/>
</dbReference>
<dbReference type="Gramene" id="KZN03719">
    <property type="protein sequence ID" value="KZN03719"/>
    <property type="gene ID" value="DCAR_012475"/>
</dbReference>
<evidence type="ECO:0000256" key="1">
    <source>
        <dbReference type="ARBA" id="ARBA00004123"/>
    </source>
</evidence>
<reference evidence="8" key="2">
    <citation type="submission" date="2022-03" db="EMBL/GenBank/DDBJ databases">
        <title>Draft title - Genomic analysis of global carrot germplasm unveils the trajectory of domestication and the origin of high carotenoid orange carrot.</title>
        <authorList>
            <person name="Iorizzo M."/>
            <person name="Ellison S."/>
            <person name="Senalik D."/>
            <person name="Macko-Podgorni A."/>
            <person name="Grzebelus D."/>
            <person name="Bostan H."/>
            <person name="Rolling W."/>
            <person name="Curaba J."/>
            <person name="Simon P."/>
        </authorList>
    </citation>
    <scope>NUCLEOTIDE SEQUENCE</scope>
    <source>
        <tissue evidence="8">Leaf</tissue>
    </source>
</reference>
<dbReference type="SMART" id="SM00368">
    <property type="entry name" value="LRR_RI"/>
    <property type="match status" value="10"/>
</dbReference>
<evidence type="ECO:0000259" key="6">
    <source>
        <dbReference type="Pfam" id="PF13943"/>
    </source>
</evidence>
<reference evidence="7" key="1">
    <citation type="journal article" date="2016" name="Nat. Genet.">
        <title>A high-quality carrot genome assembly provides new insights into carotenoid accumulation and asterid genome evolution.</title>
        <authorList>
            <person name="Iorizzo M."/>
            <person name="Ellison S."/>
            <person name="Senalik D."/>
            <person name="Zeng P."/>
            <person name="Satapoomin P."/>
            <person name="Huang J."/>
            <person name="Bowman M."/>
            <person name="Iovene M."/>
            <person name="Sanseverino W."/>
            <person name="Cavagnaro P."/>
            <person name="Yildiz M."/>
            <person name="Macko-Podgorni A."/>
            <person name="Moranska E."/>
            <person name="Grzebelus E."/>
            <person name="Grzebelus D."/>
            <person name="Ashrafi H."/>
            <person name="Zheng Z."/>
            <person name="Cheng S."/>
            <person name="Spooner D."/>
            <person name="Van Deynze A."/>
            <person name="Simon P."/>
        </authorList>
    </citation>
    <scope>NUCLEOTIDE SEQUENCE [LARGE SCALE GENOMIC DNA]</scope>
    <source>
        <tissue evidence="7">Leaf</tissue>
    </source>
</reference>
<evidence type="ECO:0000256" key="3">
    <source>
        <dbReference type="ARBA" id="ARBA00022490"/>
    </source>
</evidence>
<feature type="compositionally biased region" description="Acidic residues" evidence="5">
    <location>
        <begin position="501"/>
        <end position="522"/>
    </location>
</feature>
<name>A0A166CFU3_DAUCS</name>
<dbReference type="GO" id="GO:0005737">
    <property type="term" value="C:cytoplasm"/>
    <property type="evidence" value="ECO:0007669"/>
    <property type="project" value="UniProtKB-SubCell"/>
</dbReference>
<dbReference type="Proteomes" id="UP000077755">
    <property type="component" value="Chromosome 3"/>
</dbReference>
<feature type="compositionally biased region" description="Basic and acidic residues" evidence="5">
    <location>
        <begin position="524"/>
        <end position="534"/>
    </location>
</feature>
<dbReference type="EMBL" id="LNRQ01000003">
    <property type="protein sequence ID" value="KZN03719.1"/>
    <property type="molecule type" value="Genomic_DNA"/>
</dbReference>
<evidence type="ECO:0000256" key="5">
    <source>
        <dbReference type="SAM" id="MobiDB-lite"/>
    </source>
</evidence>
<feature type="region of interest" description="Disordered" evidence="5">
    <location>
        <begin position="494"/>
        <end position="534"/>
    </location>
</feature>
<dbReference type="OrthoDB" id="120976at2759"/>
<keyword evidence="4" id="KW-0539">Nucleus</keyword>
<dbReference type="GO" id="GO:0005096">
    <property type="term" value="F:GTPase activator activity"/>
    <property type="evidence" value="ECO:0007669"/>
    <property type="project" value="InterPro"/>
</dbReference>
<evidence type="ECO:0000256" key="2">
    <source>
        <dbReference type="ARBA" id="ARBA00004496"/>
    </source>
</evidence>
<dbReference type="PANTHER" id="PTHR46761">
    <property type="entry name" value="RAN GTPASE-ACTIVATING PROTEIN 1"/>
    <property type="match status" value="1"/>
</dbReference>
<organism evidence="7">
    <name type="scientific">Daucus carota subsp. sativus</name>
    <name type="common">Carrot</name>
    <dbReference type="NCBI Taxonomy" id="79200"/>
    <lineage>
        <taxon>Eukaryota</taxon>
        <taxon>Viridiplantae</taxon>
        <taxon>Streptophyta</taxon>
        <taxon>Embryophyta</taxon>
        <taxon>Tracheophyta</taxon>
        <taxon>Spermatophyta</taxon>
        <taxon>Magnoliopsida</taxon>
        <taxon>eudicotyledons</taxon>
        <taxon>Gunneridae</taxon>
        <taxon>Pentapetalae</taxon>
        <taxon>asterids</taxon>
        <taxon>campanulids</taxon>
        <taxon>Apiales</taxon>
        <taxon>Apiaceae</taxon>
        <taxon>Apioideae</taxon>
        <taxon>Scandiceae</taxon>
        <taxon>Daucinae</taxon>
        <taxon>Daucus</taxon>
        <taxon>Daucus sect. Daucus</taxon>
    </lineage>
</organism>
<dbReference type="InterPro" id="IPR038214">
    <property type="entry name" value="WPP_sf"/>
</dbReference>
<dbReference type="Gene3D" id="3.80.10.10">
    <property type="entry name" value="Ribonuclease Inhibitor"/>
    <property type="match status" value="2"/>
</dbReference>
<dbReference type="InterPro" id="IPR045203">
    <property type="entry name" value="RanGAP1/2"/>
</dbReference>
<evidence type="ECO:0000313" key="8">
    <source>
        <dbReference type="EMBL" id="WOG94840.1"/>
    </source>
</evidence>
<dbReference type="InterPro" id="IPR001611">
    <property type="entry name" value="Leu-rich_rpt"/>
</dbReference>